<gene>
    <name evidence="2" type="ORF">DI536_27095</name>
</gene>
<evidence type="ECO:0000313" key="2">
    <source>
        <dbReference type="EMBL" id="PZR07542.1"/>
    </source>
</evidence>
<evidence type="ECO:0000313" key="3">
    <source>
        <dbReference type="Proteomes" id="UP000249061"/>
    </source>
</evidence>
<organism evidence="2 3">
    <name type="scientific">Archangium gephyra</name>
    <dbReference type="NCBI Taxonomy" id="48"/>
    <lineage>
        <taxon>Bacteria</taxon>
        <taxon>Pseudomonadati</taxon>
        <taxon>Myxococcota</taxon>
        <taxon>Myxococcia</taxon>
        <taxon>Myxococcales</taxon>
        <taxon>Cystobacterineae</taxon>
        <taxon>Archangiaceae</taxon>
        <taxon>Archangium</taxon>
    </lineage>
</organism>
<evidence type="ECO:0000256" key="1">
    <source>
        <dbReference type="SAM" id="SignalP"/>
    </source>
</evidence>
<dbReference type="Proteomes" id="UP000249061">
    <property type="component" value="Unassembled WGS sequence"/>
</dbReference>
<comment type="caution">
    <text evidence="2">The sequence shown here is derived from an EMBL/GenBank/DDBJ whole genome shotgun (WGS) entry which is preliminary data.</text>
</comment>
<feature type="chain" id="PRO_5016105507" evidence="1">
    <location>
        <begin position="21"/>
        <end position="319"/>
    </location>
</feature>
<sequence>MFRTVLALSLALLSCGPNLAASEDGELEVSEGADALETEVKANVPSLTVWVKPALVPEVRDGRQVYVLRGRTSQNLEGINAYVFDDAFGSANVLSARTFEVVFDAQSELNSLAAGIRMFLAVHPQSASVQPATASLTFAPTFTRPTGTTSLSVRPAVQSCLDALSSNDSEACGAWYPVTRCVLPWRGVQLFDTPDDVTALVNATASINAQLPAGKSVAWRGYGTQDVLRAVDLPRVINGWKAREPYGDLVNTGSITATALKNELTAFGNAQALIPATQQVVYQQSFVAQRFERNGGKTKLYLLFFASAARVTVLETNAP</sequence>
<dbReference type="PROSITE" id="PS51257">
    <property type="entry name" value="PROKAR_LIPOPROTEIN"/>
    <property type="match status" value="1"/>
</dbReference>
<protein>
    <submittedName>
        <fullName evidence="2">Uncharacterized protein</fullName>
    </submittedName>
</protein>
<name>A0A2W5SXN2_9BACT</name>
<feature type="signal peptide" evidence="1">
    <location>
        <begin position="1"/>
        <end position="20"/>
    </location>
</feature>
<reference evidence="2 3" key="1">
    <citation type="submission" date="2017-08" db="EMBL/GenBank/DDBJ databases">
        <title>Infants hospitalized years apart are colonized by the same room-sourced microbial strains.</title>
        <authorList>
            <person name="Brooks B."/>
            <person name="Olm M.R."/>
            <person name="Firek B.A."/>
            <person name="Baker R."/>
            <person name="Thomas B.C."/>
            <person name="Morowitz M.J."/>
            <person name="Banfield J.F."/>
        </authorList>
    </citation>
    <scope>NUCLEOTIDE SEQUENCE [LARGE SCALE GENOMIC DNA]</scope>
    <source>
        <strain evidence="2">S2_003_000_R2_14</strain>
    </source>
</reference>
<keyword evidence="1" id="KW-0732">Signal</keyword>
<dbReference type="AlphaFoldDB" id="A0A2W5SXN2"/>
<accession>A0A2W5SXN2</accession>
<proteinExistence type="predicted"/>
<dbReference type="EMBL" id="QFQP01000030">
    <property type="protein sequence ID" value="PZR07542.1"/>
    <property type="molecule type" value="Genomic_DNA"/>
</dbReference>